<dbReference type="GO" id="GO:0003676">
    <property type="term" value="F:nucleic acid binding"/>
    <property type="evidence" value="ECO:0007669"/>
    <property type="project" value="InterPro"/>
</dbReference>
<evidence type="ECO:0000313" key="4">
    <source>
        <dbReference type="Proteomes" id="UP000051813"/>
    </source>
</evidence>
<dbReference type="InterPro" id="IPR039566">
    <property type="entry name" value="CvfB_S1_st"/>
</dbReference>
<dbReference type="InterPro" id="IPR048588">
    <property type="entry name" value="CvfB_S1_2nd"/>
</dbReference>
<dbReference type="InterPro" id="IPR014464">
    <property type="entry name" value="CvfB_fam"/>
</dbReference>
<dbReference type="OrthoDB" id="9801597at2"/>
<organism evidence="3 4">
    <name type="scientific">Lapidilactobacillus dextrinicus DSM 20335</name>
    <dbReference type="NCBI Taxonomy" id="1423738"/>
    <lineage>
        <taxon>Bacteria</taxon>
        <taxon>Bacillati</taxon>
        <taxon>Bacillota</taxon>
        <taxon>Bacilli</taxon>
        <taxon>Lactobacillales</taxon>
        <taxon>Lactobacillaceae</taxon>
        <taxon>Lapidilactobacillus</taxon>
    </lineage>
</organism>
<dbReference type="STRING" id="1423738.FC84_GL001341"/>
<reference evidence="3 4" key="1">
    <citation type="journal article" date="2015" name="Genome Announc.">
        <title>Expanding the biotechnology potential of lactobacilli through comparative genomics of 213 strains and associated genera.</title>
        <authorList>
            <person name="Sun Z."/>
            <person name="Harris H.M."/>
            <person name="McCann A."/>
            <person name="Guo C."/>
            <person name="Argimon S."/>
            <person name="Zhang W."/>
            <person name="Yang X."/>
            <person name="Jeffery I.B."/>
            <person name="Cooney J.C."/>
            <person name="Kagawa T.F."/>
            <person name="Liu W."/>
            <person name="Song Y."/>
            <person name="Salvetti E."/>
            <person name="Wrobel A."/>
            <person name="Rasinkangas P."/>
            <person name="Parkhill J."/>
            <person name="Rea M.C."/>
            <person name="O'Sullivan O."/>
            <person name="Ritari J."/>
            <person name="Douillard F.P."/>
            <person name="Paul Ross R."/>
            <person name="Yang R."/>
            <person name="Briner A.E."/>
            <person name="Felis G.E."/>
            <person name="de Vos W.M."/>
            <person name="Barrangou R."/>
            <person name="Klaenhammer T.R."/>
            <person name="Caufield P.W."/>
            <person name="Cui Y."/>
            <person name="Zhang H."/>
            <person name="O'Toole P.W."/>
        </authorList>
    </citation>
    <scope>NUCLEOTIDE SEQUENCE [LARGE SCALE GENOMIC DNA]</scope>
    <source>
        <strain evidence="3 4">DSM 20335</strain>
    </source>
</reference>
<keyword evidence="3" id="KW-0648">Protein biosynthesis</keyword>
<dbReference type="Proteomes" id="UP000051813">
    <property type="component" value="Unassembled WGS sequence"/>
</dbReference>
<dbReference type="RefSeq" id="WP_083479500.1">
    <property type="nucleotide sequence ID" value="NZ_AYYK01000004.1"/>
</dbReference>
<dbReference type="Pfam" id="PF13509">
    <property type="entry name" value="S1_2"/>
    <property type="match status" value="1"/>
</dbReference>
<dbReference type="Gene3D" id="2.40.50.140">
    <property type="entry name" value="Nucleic acid-binding proteins"/>
    <property type="match status" value="2"/>
</dbReference>
<dbReference type="GO" id="GO:0003743">
    <property type="term" value="F:translation initiation factor activity"/>
    <property type="evidence" value="ECO:0007669"/>
    <property type="project" value="UniProtKB-KW"/>
</dbReference>
<sequence length="291" mass="33187">MINSGTIITAAISDQNDDHEFFAQVDGQTLHVHSKKEDWRLKDEITGFVYENMKNQWVITTEIPAVGFDRFSFGTVVDVRRDLGVFIDIGLPDKDIVLSLDDLPLQHELWPQKDDRLMVGLKVDHKNRLWAQLANDDLFKAIGHFSASFERNETVKGTVYLTKRVGSFLLLDDYRLGFVHESEREDEPHLGQKVSGRVIGRMQDGRLSVSLRPLAFVEIEDDAKMLMAVLQQSPQHSFIYHDKSDPAEIKSYFGISKGAFKRALGNLLKHRLITTDVNGTKLTDKGLEYRE</sequence>
<dbReference type="SUPFAM" id="SSF50249">
    <property type="entry name" value="Nucleic acid-binding proteins"/>
    <property type="match status" value="1"/>
</dbReference>
<evidence type="ECO:0000256" key="1">
    <source>
        <dbReference type="PIRNR" id="PIRNR012524"/>
    </source>
</evidence>
<dbReference type="SMART" id="SM00316">
    <property type="entry name" value="S1"/>
    <property type="match status" value="1"/>
</dbReference>
<comment type="similarity">
    <text evidence="1">Belongs to the CvfB family.</text>
</comment>
<dbReference type="Pfam" id="PF17783">
    <property type="entry name" value="WHD_CvfB"/>
    <property type="match status" value="1"/>
</dbReference>
<dbReference type="PANTHER" id="PTHR37296">
    <property type="entry name" value="CONSERVED VIRULENCE FACTOR B"/>
    <property type="match status" value="1"/>
</dbReference>
<evidence type="ECO:0000313" key="3">
    <source>
        <dbReference type="EMBL" id="KRM79174.1"/>
    </source>
</evidence>
<feature type="domain" description="S1 motif" evidence="2">
    <location>
        <begin position="152"/>
        <end position="212"/>
    </location>
</feature>
<dbReference type="InterPro" id="IPR040764">
    <property type="entry name" value="CvfB_WH"/>
</dbReference>
<dbReference type="PROSITE" id="PS50126">
    <property type="entry name" value="S1"/>
    <property type="match status" value="1"/>
</dbReference>
<dbReference type="EMBL" id="AYYK01000004">
    <property type="protein sequence ID" value="KRM79174.1"/>
    <property type="molecule type" value="Genomic_DNA"/>
</dbReference>
<dbReference type="PIRSF" id="PIRSF012524">
    <property type="entry name" value="YitL_S1"/>
    <property type="match status" value="1"/>
</dbReference>
<dbReference type="Gene3D" id="2.40.50.330">
    <property type="match status" value="1"/>
</dbReference>
<keyword evidence="3" id="KW-0396">Initiation factor</keyword>
<name>A0A0R2BT86_9LACO</name>
<proteinExistence type="inferred from homology"/>
<dbReference type="Gene3D" id="1.10.10.10">
    <property type="entry name" value="Winged helix-like DNA-binding domain superfamily/Winged helix DNA-binding domain"/>
    <property type="match status" value="1"/>
</dbReference>
<protein>
    <submittedName>
        <fullName evidence="3">Translation initiation factor IF-3</fullName>
    </submittedName>
</protein>
<dbReference type="InterPro" id="IPR012340">
    <property type="entry name" value="NA-bd_OB-fold"/>
</dbReference>
<dbReference type="Pfam" id="PF21191">
    <property type="entry name" value="CvfB_1st"/>
    <property type="match status" value="1"/>
</dbReference>
<dbReference type="AlphaFoldDB" id="A0A0R2BT86"/>
<dbReference type="PATRIC" id="fig|1423738.3.peg.1355"/>
<accession>A0A0R2BT86</accession>
<keyword evidence="4" id="KW-1185">Reference proteome</keyword>
<dbReference type="PANTHER" id="PTHR37296:SF1">
    <property type="entry name" value="CONSERVED VIRULENCE FACTOR B"/>
    <property type="match status" value="1"/>
</dbReference>
<dbReference type="InterPro" id="IPR036388">
    <property type="entry name" value="WH-like_DNA-bd_sf"/>
</dbReference>
<dbReference type="Pfam" id="PF21543">
    <property type="entry name" value="CvfB_2nd"/>
    <property type="match status" value="1"/>
</dbReference>
<gene>
    <name evidence="3" type="ORF">FC84_GL001341</name>
</gene>
<evidence type="ECO:0000259" key="2">
    <source>
        <dbReference type="PROSITE" id="PS50126"/>
    </source>
</evidence>
<dbReference type="InterPro" id="IPR003029">
    <property type="entry name" value="S1_domain"/>
</dbReference>
<dbReference type="InterPro" id="IPR048587">
    <property type="entry name" value="CvfB_S1_3rd"/>
</dbReference>
<comment type="caution">
    <text evidence="3">The sequence shown here is derived from an EMBL/GenBank/DDBJ whole genome shotgun (WGS) entry which is preliminary data.</text>
</comment>